<keyword evidence="1" id="KW-1133">Transmembrane helix</keyword>
<protein>
    <recommendedName>
        <fullName evidence="4">Transmembrane protein</fullName>
    </recommendedName>
</protein>
<evidence type="ECO:0008006" key="4">
    <source>
        <dbReference type="Google" id="ProtNLM"/>
    </source>
</evidence>
<dbReference type="RefSeq" id="WP_146562828.1">
    <property type="nucleotide sequence ID" value="NZ_SIHJ01000001.1"/>
</dbReference>
<evidence type="ECO:0000256" key="1">
    <source>
        <dbReference type="SAM" id="Phobius"/>
    </source>
</evidence>
<feature type="transmembrane region" description="Helical" evidence="1">
    <location>
        <begin position="101"/>
        <end position="120"/>
    </location>
</feature>
<dbReference type="AlphaFoldDB" id="A0A5C5VC04"/>
<dbReference type="OrthoDB" id="285204at2"/>
<keyword evidence="3" id="KW-1185">Reference proteome</keyword>
<keyword evidence="1" id="KW-0812">Transmembrane</keyword>
<proteinExistence type="predicted"/>
<accession>A0A5C5VC04</accession>
<dbReference type="EMBL" id="SIHJ01000001">
    <property type="protein sequence ID" value="TWT36146.1"/>
    <property type="molecule type" value="Genomic_DNA"/>
</dbReference>
<keyword evidence="1" id="KW-0472">Membrane</keyword>
<evidence type="ECO:0000313" key="2">
    <source>
        <dbReference type="EMBL" id="TWT36146.1"/>
    </source>
</evidence>
<gene>
    <name evidence="2" type="ORF">KOR34_10450</name>
</gene>
<organism evidence="2 3">
    <name type="scientific">Posidoniimonas corsicana</name>
    <dbReference type="NCBI Taxonomy" id="1938618"/>
    <lineage>
        <taxon>Bacteria</taxon>
        <taxon>Pseudomonadati</taxon>
        <taxon>Planctomycetota</taxon>
        <taxon>Planctomycetia</taxon>
        <taxon>Pirellulales</taxon>
        <taxon>Lacipirellulaceae</taxon>
        <taxon>Posidoniimonas</taxon>
    </lineage>
</organism>
<name>A0A5C5VC04_9BACT</name>
<reference evidence="2 3" key="1">
    <citation type="submission" date="2019-02" db="EMBL/GenBank/DDBJ databases">
        <title>Deep-cultivation of Planctomycetes and their phenomic and genomic characterization uncovers novel biology.</title>
        <authorList>
            <person name="Wiegand S."/>
            <person name="Jogler M."/>
            <person name="Boedeker C."/>
            <person name="Pinto D."/>
            <person name="Vollmers J."/>
            <person name="Rivas-Marin E."/>
            <person name="Kohn T."/>
            <person name="Peeters S.H."/>
            <person name="Heuer A."/>
            <person name="Rast P."/>
            <person name="Oberbeckmann S."/>
            <person name="Bunk B."/>
            <person name="Jeske O."/>
            <person name="Meyerdierks A."/>
            <person name="Storesund J.E."/>
            <person name="Kallscheuer N."/>
            <person name="Luecker S."/>
            <person name="Lage O.M."/>
            <person name="Pohl T."/>
            <person name="Merkel B.J."/>
            <person name="Hornburger P."/>
            <person name="Mueller R.-W."/>
            <person name="Bruemmer F."/>
            <person name="Labrenz M."/>
            <person name="Spormann A.M."/>
            <person name="Op Den Camp H."/>
            <person name="Overmann J."/>
            <person name="Amann R."/>
            <person name="Jetten M.S.M."/>
            <person name="Mascher T."/>
            <person name="Medema M.H."/>
            <person name="Devos D.P."/>
            <person name="Kaster A.-K."/>
            <person name="Ovreas L."/>
            <person name="Rohde M."/>
            <person name="Galperin M.Y."/>
            <person name="Jogler C."/>
        </authorList>
    </citation>
    <scope>NUCLEOTIDE SEQUENCE [LARGE SCALE GENOMIC DNA]</scope>
    <source>
        <strain evidence="2 3">KOR34</strain>
    </source>
</reference>
<comment type="caution">
    <text evidence="2">The sequence shown here is derived from an EMBL/GenBank/DDBJ whole genome shotgun (WGS) entry which is preliminary data.</text>
</comment>
<evidence type="ECO:0000313" key="3">
    <source>
        <dbReference type="Proteomes" id="UP000316714"/>
    </source>
</evidence>
<sequence precursor="true">MKSAVVFGLVGVGALLFALSLFWTSIFTGRSTWTPDKAEQWSEVKDRLHNLSFIVNSPQPPRRHASREEAQAEYDKVKAMADQLRAEFEGAYHGPRNTATVLKWTGVGFFVMGVVANFVMKNPDE</sequence>
<dbReference type="Proteomes" id="UP000316714">
    <property type="component" value="Unassembled WGS sequence"/>
</dbReference>